<protein>
    <submittedName>
        <fullName evidence="2">Maleylpyruvate isomerase family mycothiol-dependent enzyme</fullName>
    </submittedName>
</protein>
<dbReference type="SUPFAM" id="SSF109854">
    <property type="entry name" value="DinB/YfiT-like putative metalloenzymes"/>
    <property type="match status" value="1"/>
</dbReference>
<accession>A0ABT8FHR6</accession>
<evidence type="ECO:0000313" key="2">
    <source>
        <dbReference type="EMBL" id="MDN4174101.1"/>
    </source>
</evidence>
<dbReference type="Pfam" id="PF11716">
    <property type="entry name" value="MDMPI_N"/>
    <property type="match status" value="1"/>
</dbReference>
<evidence type="ECO:0000313" key="3">
    <source>
        <dbReference type="Proteomes" id="UP001168620"/>
    </source>
</evidence>
<proteinExistence type="predicted"/>
<dbReference type="InterPro" id="IPR034660">
    <property type="entry name" value="DinB/YfiT-like"/>
</dbReference>
<dbReference type="Proteomes" id="UP001168620">
    <property type="component" value="Unassembled WGS sequence"/>
</dbReference>
<organism evidence="2 3">
    <name type="scientific">Nocardioides oceani</name>
    <dbReference type="NCBI Taxonomy" id="3058369"/>
    <lineage>
        <taxon>Bacteria</taxon>
        <taxon>Bacillati</taxon>
        <taxon>Actinomycetota</taxon>
        <taxon>Actinomycetes</taxon>
        <taxon>Propionibacteriales</taxon>
        <taxon>Nocardioidaceae</taxon>
        <taxon>Nocardioides</taxon>
    </lineage>
</organism>
<feature type="domain" description="Mycothiol-dependent maleylpyruvate isomerase metal-binding" evidence="1">
    <location>
        <begin position="8"/>
        <end position="96"/>
    </location>
</feature>
<dbReference type="InterPro" id="IPR024344">
    <property type="entry name" value="MDMPI_metal-binding"/>
</dbReference>
<sequence>MDIFEEIADERRTLAALVSGLTPEEEATRSLCTAWSVREVVAHLVVPLEVGLAGFAVAMVLTGGRFDRANVHLARRHARRSTKELVAVLRQRADSRFTPPGMGPEAPLTDLLVHGMDIRWPLGLHRDVPAERVRTSLDFLTSAAGRGLVPRGTSDGLRFEADDVGWAHGGGPTVRGAADAVLLALAGRPAALDHLAGDGVPTLRDRLSAARR</sequence>
<reference evidence="2" key="1">
    <citation type="submission" date="2023-06" db="EMBL/GenBank/DDBJ databases">
        <title>Draft genome sequence of Nocardioides sp. SOB77.</title>
        <authorList>
            <person name="Zhang G."/>
        </authorList>
    </citation>
    <scope>NUCLEOTIDE SEQUENCE</scope>
    <source>
        <strain evidence="2">SOB77</strain>
    </source>
</reference>
<keyword evidence="2" id="KW-0413">Isomerase</keyword>
<name>A0ABT8FHR6_9ACTN</name>
<keyword evidence="3" id="KW-1185">Reference proteome</keyword>
<dbReference type="RefSeq" id="WP_300953200.1">
    <property type="nucleotide sequence ID" value="NZ_JAUHJQ010000005.1"/>
</dbReference>
<dbReference type="EMBL" id="JAUHJQ010000005">
    <property type="protein sequence ID" value="MDN4174101.1"/>
    <property type="molecule type" value="Genomic_DNA"/>
</dbReference>
<dbReference type="NCBIfam" id="TIGR03083">
    <property type="entry name" value="maleylpyruvate isomerase family mycothiol-dependent enzyme"/>
    <property type="match status" value="1"/>
</dbReference>
<evidence type="ECO:0000259" key="1">
    <source>
        <dbReference type="Pfam" id="PF11716"/>
    </source>
</evidence>
<dbReference type="GO" id="GO:0016853">
    <property type="term" value="F:isomerase activity"/>
    <property type="evidence" value="ECO:0007669"/>
    <property type="project" value="UniProtKB-KW"/>
</dbReference>
<gene>
    <name evidence="2" type="ORF">QWY28_14155</name>
</gene>
<dbReference type="Gene3D" id="1.20.120.450">
    <property type="entry name" value="dinb family like domain"/>
    <property type="match status" value="1"/>
</dbReference>
<comment type="caution">
    <text evidence="2">The sequence shown here is derived from an EMBL/GenBank/DDBJ whole genome shotgun (WGS) entry which is preliminary data.</text>
</comment>
<dbReference type="InterPro" id="IPR017517">
    <property type="entry name" value="Maleyloyr_isom"/>
</dbReference>